<dbReference type="Proteomes" id="UP000599074">
    <property type="component" value="Unassembled WGS sequence"/>
</dbReference>
<protein>
    <submittedName>
        <fullName evidence="3">Uncharacterized protein</fullName>
    </submittedName>
</protein>
<accession>A0A8J3X497</accession>
<evidence type="ECO:0000313" key="4">
    <source>
        <dbReference type="Proteomes" id="UP000599074"/>
    </source>
</evidence>
<keyword evidence="2" id="KW-0472">Membrane</keyword>
<keyword evidence="2" id="KW-1133">Transmembrane helix</keyword>
<name>A0A8J3X497_9ACTN</name>
<evidence type="ECO:0000256" key="2">
    <source>
        <dbReference type="SAM" id="Phobius"/>
    </source>
</evidence>
<dbReference type="EMBL" id="BOON01000076">
    <property type="protein sequence ID" value="GII26389.1"/>
    <property type="molecule type" value="Genomic_DNA"/>
</dbReference>
<gene>
    <name evidence="3" type="ORF">Pme01_59860</name>
</gene>
<proteinExistence type="predicted"/>
<organism evidence="3 4">
    <name type="scientific">Planosporangium mesophilum</name>
    <dbReference type="NCBI Taxonomy" id="689768"/>
    <lineage>
        <taxon>Bacteria</taxon>
        <taxon>Bacillati</taxon>
        <taxon>Actinomycetota</taxon>
        <taxon>Actinomycetes</taxon>
        <taxon>Micromonosporales</taxon>
        <taxon>Micromonosporaceae</taxon>
        <taxon>Planosporangium</taxon>
    </lineage>
</organism>
<evidence type="ECO:0000256" key="1">
    <source>
        <dbReference type="SAM" id="MobiDB-lite"/>
    </source>
</evidence>
<dbReference type="AlphaFoldDB" id="A0A8J3X497"/>
<sequence length="384" mass="38947">MDERETAAAHEGGTSRAVPEAGARTVVDPVATESADGPPTQERRANIGRASAPTASPPEPVAEHAPATPTTYRAGELSPTDPPADSKAGELPVRTPGQTVIEAESPWDPFGSATPQQPTPVVARARASVPGAAPVTATEMVDAVPPGPTEPRTYRAGETEPADSAPADPPPPAEPPPPPQPPEPVSPPEPPSPPQPAEPPPGPTPFPSPQPVPTPPRPVPPEPPAPEPEPGPPHPPSPPLPPPPGPSPFPPFPPPPPAIGDQAPHGPASYYPPGTPTPGPSGPWAPTSGSPPGPYDGWSQQGHPQGTVYSGSPVTSQPLTFNPVEQSGSLTGHILSQGTDAPPPKARTTRVIVIMTVVLTVVVITGLTLAVFARNALLGMFSGG</sequence>
<comment type="caution">
    <text evidence="3">The sequence shown here is derived from an EMBL/GenBank/DDBJ whole genome shotgun (WGS) entry which is preliminary data.</text>
</comment>
<feature type="compositionally biased region" description="Pro residues" evidence="1">
    <location>
        <begin position="273"/>
        <end position="294"/>
    </location>
</feature>
<reference evidence="3" key="1">
    <citation type="submission" date="2021-01" db="EMBL/GenBank/DDBJ databases">
        <title>Whole genome shotgun sequence of Planosporangium mesophilum NBRC 109066.</title>
        <authorList>
            <person name="Komaki H."/>
            <person name="Tamura T."/>
        </authorList>
    </citation>
    <scope>NUCLEOTIDE SEQUENCE</scope>
    <source>
        <strain evidence="3">NBRC 109066</strain>
    </source>
</reference>
<feature type="region of interest" description="Disordered" evidence="1">
    <location>
        <begin position="1"/>
        <end position="345"/>
    </location>
</feature>
<keyword evidence="4" id="KW-1185">Reference proteome</keyword>
<keyword evidence="2" id="KW-0812">Transmembrane</keyword>
<feature type="compositionally biased region" description="Pro residues" evidence="1">
    <location>
        <begin position="167"/>
        <end position="258"/>
    </location>
</feature>
<feature type="transmembrane region" description="Helical" evidence="2">
    <location>
        <begin position="351"/>
        <end position="372"/>
    </location>
</feature>
<evidence type="ECO:0000313" key="3">
    <source>
        <dbReference type="EMBL" id="GII26389.1"/>
    </source>
</evidence>
<feature type="compositionally biased region" description="Polar residues" evidence="1">
    <location>
        <begin position="298"/>
        <end position="339"/>
    </location>
</feature>
<dbReference type="RefSeq" id="WP_239088542.1">
    <property type="nucleotide sequence ID" value="NZ_BOON01000076.1"/>
</dbReference>